<keyword evidence="4 7" id="KW-0547">Nucleotide-binding</keyword>
<dbReference type="PROSITE" id="PS00108">
    <property type="entry name" value="PROTEIN_KINASE_ST"/>
    <property type="match status" value="2"/>
</dbReference>
<dbReference type="PROSITE" id="PS00107">
    <property type="entry name" value="PROTEIN_KINASE_ATP"/>
    <property type="match status" value="2"/>
</dbReference>
<dbReference type="FunFam" id="1.10.510.10:FF:000474">
    <property type="entry name" value="Wall-associated receptor kinase 3"/>
    <property type="match status" value="1"/>
</dbReference>
<sequence length="866" mass="94990">MLSRKGVHSIYHCMGEAAIRQVSTLPMGVGGPIGIGNSSAALMGVEERLAEVAGGGGAAGGGGRSHGLVRAEGAGRWRSVRQRSFGRARTAASAGDGGRSEEKGEGSAGEGAEPAVAPDAGEGIGRECGRGTMRTGGWNQRWMDKEAPPRNKVMELIQEADRSKWMVHSNHSIKCFTKGDIDKMTNSYRTCLGRGAFGEVYKGVLEDGSMVAVKRFIHNVKENFAKELIVHREINHKNVVRLIGCCEEENALMLVTEYVANGNLSDALHHDNLPIPLDIRLRVAVECAEALAYIHSHMYTRVIHGDIKPGNILLDSNFHAKLSDFGISRLANTDKTLHTENVIGSIGYMDPLFALDGRLTVKYDVYSFGVVLLELMARKKATTVVDNVNIVYAFTSALARGSGGVRWMFDAEIASKDNMKVVEGVAKIAGECVTMEREKRPEMIDVVERLRVLRQKASRQDQASQHSGLFSWARRNKTAPPASANIPANILPSGTSSKNSSKNAITFDTKISCSSSSVPPTPRTETEILESSNVRKFTFSELKGSTRNFRLDSMLGEGGFGSVYKGWMDERTLAPVKPGTGMIVAVKRLKLDSFQGHREWVDAVNYLGQLSHPNLVKLIGYCWEDEERLLVFEYMPRGSLEHHLFRRGSYFQPLPWNLRMKVALEAARGLGFLHGDQAKVIYLDFKTSNILLDSEYNAKLSDFGLAKDGPSGYTSYTIPTMLMGTTFTGTNGYAAPEYIATFMGTHGYAAPEYIATGHLTAKCDVYSYGVVLLELLSGQRALDKNRPPGQHRLVEWARPYITNKRRVSRFLDSQLDSQYCLPAAQKTAALALQCLSMDPQCRPGMDQVVTLLEGLQDTKSALKSGK</sequence>
<feature type="compositionally biased region" description="Low complexity" evidence="8">
    <location>
        <begin position="480"/>
        <end position="492"/>
    </location>
</feature>
<dbReference type="FunFam" id="3.30.200.20:FF:000228">
    <property type="entry name" value="Serine/threonine-protein kinase BIK1"/>
    <property type="match status" value="1"/>
</dbReference>
<dbReference type="Proteomes" id="UP000823388">
    <property type="component" value="Chromosome 9N"/>
</dbReference>
<dbReference type="EC" id="2.7.11.1" evidence="1"/>
<dbReference type="SMART" id="SM00220">
    <property type="entry name" value="S_TKc"/>
    <property type="match status" value="2"/>
</dbReference>
<keyword evidence="5" id="KW-0418">Kinase</keyword>
<evidence type="ECO:0000256" key="1">
    <source>
        <dbReference type="ARBA" id="ARBA00012513"/>
    </source>
</evidence>
<keyword evidence="11" id="KW-1185">Reference proteome</keyword>
<dbReference type="GO" id="GO:0004674">
    <property type="term" value="F:protein serine/threonine kinase activity"/>
    <property type="evidence" value="ECO:0007669"/>
    <property type="project" value="UniProtKB-EC"/>
</dbReference>
<dbReference type="GO" id="GO:0005524">
    <property type="term" value="F:ATP binding"/>
    <property type="evidence" value="ECO:0007669"/>
    <property type="project" value="UniProtKB-UniRule"/>
</dbReference>
<feature type="binding site" evidence="7">
    <location>
        <position position="214"/>
    </location>
    <ligand>
        <name>ATP</name>
        <dbReference type="ChEBI" id="CHEBI:30616"/>
    </ligand>
</feature>
<dbReference type="SUPFAM" id="SSF56112">
    <property type="entry name" value="Protein kinase-like (PK-like)"/>
    <property type="match status" value="2"/>
</dbReference>
<feature type="domain" description="Protein kinase" evidence="9">
    <location>
        <begin position="186"/>
        <end position="453"/>
    </location>
</feature>
<evidence type="ECO:0000313" key="11">
    <source>
        <dbReference type="Proteomes" id="UP000823388"/>
    </source>
</evidence>
<dbReference type="AlphaFoldDB" id="A0A8T0MTM1"/>
<dbReference type="EMBL" id="CM029054">
    <property type="protein sequence ID" value="KAG2540375.1"/>
    <property type="molecule type" value="Genomic_DNA"/>
</dbReference>
<evidence type="ECO:0000256" key="6">
    <source>
        <dbReference type="ARBA" id="ARBA00022840"/>
    </source>
</evidence>
<name>A0A8T0MTM1_PANVG</name>
<dbReference type="Gene3D" id="3.30.200.20">
    <property type="entry name" value="Phosphorylase Kinase, domain 1"/>
    <property type="match status" value="2"/>
</dbReference>
<proteinExistence type="predicted"/>
<dbReference type="InterPro" id="IPR000719">
    <property type="entry name" value="Prot_kinase_dom"/>
</dbReference>
<protein>
    <recommendedName>
        <fullName evidence="1">non-specific serine/threonine protein kinase</fullName>
        <ecNumber evidence="1">2.7.11.1</ecNumber>
    </recommendedName>
</protein>
<evidence type="ECO:0000256" key="7">
    <source>
        <dbReference type="PROSITE-ProRule" id="PRU10141"/>
    </source>
</evidence>
<evidence type="ECO:0000256" key="5">
    <source>
        <dbReference type="ARBA" id="ARBA00022777"/>
    </source>
</evidence>
<dbReference type="FunFam" id="3.30.200.20:FF:000337">
    <property type="entry name" value="Wall-associated receptor kinase 3"/>
    <property type="match status" value="1"/>
</dbReference>
<feature type="region of interest" description="Disordered" evidence="8">
    <location>
        <begin position="79"/>
        <end position="144"/>
    </location>
</feature>
<dbReference type="InterPro" id="IPR017441">
    <property type="entry name" value="Protein_kinase_ATP_BS"/>
</dbReference>
<dbReference type="PROSITE" id="PS50011">
    <property type="entry name" value="PROTEIN_KINASE_DOM"/>
    <property type="match status" value="2"/>
</dbReference>
<organism evidence="10 11">
    <name type="scientific">Panicum virgatum</name>
    <name type="common">Blackwell switchgrass</name>
    <dbReference type="NCBI Taxonomy" id="38727"/>
    <lineage>
        <taxon>Eukaryota</taxon>
        <taxon>Viridiplantae</taxon>
        <taxon>Streptophyta</taxon>
        <taxon>Embryophyta</taxon>
        <taxon>Tracheophyta</taxon>
        <taxon>Spermatophyta</taxon>
        <taxon>Magnoliopsida</taxon>
        <taxon>Liliopsida</taxon>
        <taxon>Poales</taxon>
        <taxon>Poaceae</taxon>
        <taxon>PACMAD clade</taxon>
        <taxon>Panicoideae</taxon>
        <taxon>Panicodae</taxon>
        <taxon>Paniceae</taxon>
        <taxon>Panicinae</taxon>
        <taxon>Panicum</taxon>
        <taxon>Panicum sect. Hiantes</taxon>
    </lineage>
</organism>
<evidence type="ECO:0000259" key="9">
    <source>
        <dbReference type="PROSITE" id="PS50011"/>
    </source>
</evidence>
<feature type="domain" description="Protein kinase" evidence="9">
    <location>
        <begin position="549"/>
        <end position="855"/>
    </location>
</feature>
<dbReference type="InterPro" id="IPR008271">
    <property type="entry name" value="Ser/Thr_kinase_AS"/>
</dbReference>
<keyword evidence="2" id="KW-0723">Serine/threonine-protein kinase</keyword>
<dbReference type="InterPro" id="IPR050823">
    <property type="entry name" value="Plant_Ser_Thr_Prot_Kinase"/>
</dbReference>
<evidence type="ECO:0000256" key="8">
    <source>
        <dbReference type="SAM" id="MobiDB-lite"/>
    </source>
</evidence>
<evidence type="ECO:0000313" key="10">
    <source>
        <dbReference type="EMBL" id="KAG2540375.1"/>
    </source>
</evidence>
<dbReference type="Gene3D" id="1.10.510.10">
    <property type="entry name" value="Transferase(Phosphotransferase) domain 1"/>
    <property type="match status" value="3"/>
</dbReference>
<comment type="caution">
    <text evidence="10">The sequence shown here is derived from an EMBL/GenBank/DDBJ whole genome shotgun (WGS) entry which is preliminary data.</text>
</comment>
<feature type="compositionally biased region" description="Polar residues" evidence="8">
    <location>
        <begin position="493"/>
        <end position="502"/>
    </location>
</feature>
<keyword evidence="3" id="KW-0808">Transferase</keyword>
<keyword evidence="6 7" id="KW-0067">ATP-binding</keyword>
<evidence type="ECO:0000256" key="2">
    <source>
        <dbReference type="ARBA" id="ARBA00022527"/>
    </source>
</evidence>
<dbReference type="PANTHER" id="PTHR45621">
    <property type="entry name" value="OS01G0588500 PROTEIN-RELATED"/>
    <property type="match status" value="1"/>
</dbReference>
<reference evidence="10" key="1">
    <citation type="submission" date="2020-05" db="EMBL/GenBank/DDBJ databases">
        <title>WGS assembly of Panicum virgatum.</title>
        <authorList>
            <person name="Lovell J.T."/>
            <person name="Jenkins J."/>
            <person name="Shu S."/>
            <person name="Juenger T.E."/>
            <person name="Schmutz J."/>
        </authorList>
    </citation>
    <scope>NUCLEOTIDE SEQUENCE</scope>
    <source>
        <strain evidence="10">AP13</strain>
    </source>
</reference>
<dbReference type="InterPro" id="IPR001245">
    <property type="entry name" value="Ser-Thr/Tyr_kinase_cat_dom"/>
</dbReference>
<feature type="compositionally biased region" description="Low complexity" evidence="8">
    <location>
        <begin position="110"/>
        <end position="121"/>
    </location>
</feature>
<accession>A0A8T0MTM1</accession>
<evidence type="ECO:0000256" key="3">
    <source>
        <dbReference type="ARBA" id="ARBA00022679"/>
    </source>
</evidence>
<gene>
    <name evidence="10" type="ORF">PVAP13_9NG551014</name>
</gene>
<evidence type="ECO:0000256" key="4">
    <source>
        <dbReference type="ARBA" id="ARBA00022741"/>
    </source>
</evidence>
<feature type="region of interest" description="Disordered" evidence="8">
    <location>
        <begin position="480"/>
        <end position="502"/>
    </location>
</feature>
<dbReference type="InterPro" id="IPR011009">
    <property type="entry name" value="Kinase-like_dom_sf"/>
</dbReference>
<dbReference type="Pfam" id="PF07714">
    <property type="entry name" value="PK_Tyr_Ser-Thr"/>
    <property type="match status" value="2"/>
</dbReference>
<feature type="binding site" evidence="7">
    <location>
        <position position="587"/>
    </location>
    <ligand>
        <name>ATP</name>
        <dbReference type="ChEBI" id="CHEBI:30616"/>
    </ligand>
</feature>